<organism evidence="2 3">
    <name type="scientific">Paramecium sonneborni</name>
    <dbReference type="NCBI Taxonomy" id="65129"/>
    <lineage>
        <taxon>Eukaryota</taxon>
        <taxon>Sar</taxon>
        <taxon>Alveolata</taxon>
        <taxon>Ciliophora</taxon>
        <taxon>Intramacronucleata</taxon>
        <taxon>Oligohymenophorea</taxon>
        <taxon>Peniculida</taxon>
        <taxon>Parameciidae</taxon>
        <taxon>Paramecium</taxon>
    </lineage>
</organism>
<name>A0A8S1KXQ2_9CILI</name>
<dbReference type="EMBL" id="CAJJDN010000014">
    <property type="protein sequence ID" value="CAD8060310.1"/>
    <property type="molecule type" value="Genomic_DNA"/>
</dbReference>
<comment type="caution">
    <text evidence="2">The sequence shown here is derived from an EMBL/GenBank/DDBJ whole genome shotgun (WGS) entry which is preliminary data.</text>
</comment>
<evidence type="ECO:0000313" key="3">
    <source>
        <dbReference type="Proteomes" id="UP000692954"/>
    </source>
</evidence>
<evidence type="ECO:0000313" key="2">
    <source>
        <dbReference type="EMBL" id="CAD8060310.1"/>
    </source>
</evidence>
<dbReference type="Proteomes" id="UP000692954">
    <property type="component" value="Unassembled WGS sequence"/>
</dbReference>
<protein>
    <submittedName>
        <fullName evidence="2">Uncharacterized protein</fullName>
    </submittedName>
</protein>
<proteinExistence type="predicted"/>
<evidence type="ECO:0000256" key="1">
    <source>
        <dbReference type="SAM" id="MobiDB-lite"/>
    </source>
</evidence>
<gene>
    <name evidence="2" type="ORF">PSON_ATCC_30995.1.T0140220</name>
</gene>
<accession>A0A8S1KXQ2</accession>
<feature type="region of interest" description="Disordered" evidence="1">
    <location>
        <begin position="26"/>
        <end position="51"/>
    </location>
</feature>
<dbReference type="AlphaFoldDB" id="A0A8S1KXQ2"/>
<reference evidence="2" key="1">
    <citation type="submission" date="2021-01" db="EMBL/GenBank/DDBJ databases">
        <authorList>
            <consortium name="Genoscope - CEA"/>
            <person name="William W."/>
        </authorList>
    </citation>
    <scope>NUCLEOTIDE SEQUENCE</scope>
</reference>
<sequence>MNIEKLRIKNLKGLNLRKEIVINKRQNHEEITDATEKKYKEQTKEQNAEEI</sequence>
<keyword evidence="3" id="KW-1185">Reference proteome</keyword>